<keyword evidence="2" id="KW-1185">Reference proteome</keyword>
<name>A0A0G4JSQ1_9GAMM</name>
<dbReference type="AlphaFoldDB" id="A0A0G4JSQ1"/>
<organism evidence="1 2">
    <name type="scientific">Brenneria goodwinii</name>
    <dbReference type="NCBI Taxonomy" id="1109412"/>
    <lineage>
        <taxon>Bacteria</taxon>
        <taxon>Pseudomonadati</taxon>
        <taxon>Pseudomonadota</taxon>
        <taxon>Gammaproteobacteria</taxon>
        <taxon>Enterobacterales</taxon>
        <taxon>Pectobacteriaceae</taxon>
        <taxon>Brenneria</taxon>
    </lineage>
</organism>
<evidence type="ECO:0000313" key="2">
    <source>
        <dbReference type="Proteomes" id="UP000044377"/>
    </source>
</evidence>
<dbReference type="EMBL" id="CGIG01000001">
    <property type="protein sequence ID" value="CPR15211.1"/>
    <property type="molecule type" value="Genomic_DNA"/>
</dbReference>
<sequence length="51" mass="5822">MRFSAGGPLSLAIVLTLSIFNRIVLRLKSLLLQHVCCDLLYPVMFNESWKN</sequence>
<protein>
    <submittedName>
        <fullName evidence="1">Uncharacterized protein</fullName>
    </submittedName>
</protein>
<reference evidence="2" key="1">
    <citation type="submission" date="2015-01" db="EMBL/GenBank/DDBJ databases">
        <authorList>
            <person name="Paterson Steve"/>
        </authorList>
    </citation>
    <scope>NUCLEOTIDE SEQUENCE [LARGE SCALE GENOMIC DNA]</scope>
    <source>
        <strain evidence="2">OBR1</strain>
    </source>
</reference>
<dbReference type="Proteomes" id="UP000044377">
    <property type="component" value="Unassembled WGS sequence"/>
</dbReference>
<accession>A0A0G4JSQ1</accession>
<gene>
    <name evidence="1" type="ORF">BN1221_01383c</name>
</gene>
<proteinExistence type="predicted"/>
<evidence type="ECO:0000313" key="1">
    <source>
        <dbReference type="EMBL" id="CPR15211.1"/>
    </source>
</evidence>